<feature type="region of interest" description="Disordered" evidence="1">
    <location>
        <begin position="261"/>
        <end position="280"/>
    </location>
</feature>
<keyword evidence="3" id="KW-1185">Reference proteome</keyword>
<feature type="region of interest" description="Disordered" evidence="1">
    <location>
        <begin position="133"/>
        <end position="162"/>
    </location>
</feature>
<feature type="compositionally biased region" description="Low complexity" evidence="1">
    <location>
        <begin position="212"/>
        <end position="224"/>
    </location>
</feature>
<dbReference type="EMBL" id="ML996103">
    <property type="protein sequence ID" value="KAF2739688.1"/>
    <property type="molecule type" value="Genomic_DNA"/>
</dbReference>
<feature type="compositionally biased region" description="Polar residues" evidence="1">
    <location>
        <begin position="133"/>
        <end position="154"/>
    </location>
</feature>
<dbReference type="AlphaFoldDB" id="A0A9P4RA64"/>
<feature type="region of interest" description="Disordered" evidence="1">
    <location>
        <begin position="212"/>
        <end position="233"/>
    </location>
</feature>
<organism evidence="2 3">
    <name type="scientific">Polyplosphaeria fusca</name>
    <dbReference type="NCBI Taxonomy" id="682080"/>
    <lineage>
        <taxon>Eukaryota</taxon>
        <taxon>Fungi</taxon>
        <taxon>Dikarya</taxon>
        <taxon>Ascomycota</taxon>
        <taxon>Pezizomycotina</taxon>
        <taxon>Dothideomycetes</taxon>
        <taxon>Pleosporomycetidae</taxon>
        <taxon>Pleosporales</taxon>
        <taxon>Tetraplosphaeriaceae</taxon>
        <taxon>Polyplosphaeria</taxon>
    </lineage>
</organism>
<evidence type="ECO:0000256" key="1">
    <source>
        <dbReference type="SAM" id="MobiDB-lite"/>
    </source>
</evidence>
<dbReference type="Proteomes" id="UP000799444">
    <property type="component" value="Unassembled WGS sequence"/>
</dbReference>
<protein>
    <submittedName>
        <fullName evidence="2">Uncharacterized protein</fullName>
    </submittedName>
</protein>
<sequence length="451" mass="49632">MDENRTSRLGSNTPRPAELPQLLSGYPPQPAPYPGSSIPGFRQAMAAHMASLQRSRDAEARSAAGRPLSDPKSPLPGKETSNPAFTRYMDRYGSWTSGYPPPPDVYTWPETQLSNFGHSITVDHLLPERSIPSVQAQQSSTRRSAPTPQDSGTTCFPDIRRPKEDTLRMNRTFLEPCHGEYPRSVLYPSGMTRSGPDDGSVSIEKLERLKSRFSTGSSGPSSSGATKKAVQQTVDVEQRPVLIEPLAATDNHELYDTDTSLRTRAPPISPTSPPAYAAIPPPKLADTTILRCESENGSFGMPEIHHTLGLPGYDENVDYPMCICNQVGYPCKNCPYAMVPPLETAAPTRKPLPYLVDVKENMASQQISLQEKNEGESKATNEAENKATNEAESKAKNEAESKAKNEVESKDSKKIDETADDDWTEVQPSDSEEPWKILSKRDWEGPVQLYP</sequence>
<comment type="caution">
    <text evidence="2">The sequence shown here is derived from an EMBL/GenBank/DDBJ whole genome shotgun (WGS) entry which is preliminary data.</text>
</comment>
<accession>A0A9P4RA64</accession>
<feature type="compositionally biased region" description="Basic and acidic residues" evidence="1">
    <location>
        <begin position="433"/>
        <end position="444"/>
    </location>
</feature>
<gene>
    <name evidence="2" type="ORF">EJ04DRAFT_572840</name>
</gene>
<feature type="region of interest" description="Disordered" evidence="1">
    <location>
        <begin position="367"/>
        <end position="451"/>
    </location>
</feature>
<evidence type="ECO:0000313" key="2">
    <source>
        <dbReference type="EMBL" id="KAF2739688.1"/>
    </source>
</evidence>
<reference evidence="2" key="1">
    <citation type="journal article" date="2020" name="Stud. Mycol.">
        <title>101 Dothideomycetes genomes: a test case for predicting lifestyles and emergence of pathogens.</title>
        <authorList>
            <person name="Haridas S."/>
            <person name="Albert R."/>
            <person name="Binder M."/>
            <person name="Bloem J."/>
            <person name="Labutti K."/>
            <person name="Salamov A."/>
            <person name="Andreopoulos B."/>
            <person name="Baker S."/>
            <person name="Barry K."/>
            <person name="Bills G."/>
            <person name="Bluhm B."/>
            <person name="Cannon C."/>
            <person name="Castanera R."/>
            <person name="Culley D."/>
            <person name="Daum C."/>
            <person name="Ezra D."/>
            <person name="Gonzalez J."/>
            <person name="Henrissat B."/>
            <person name="Kuo A."/>
            <person name="Liang C."/>
            <person name="Lipzen A."/>
            <person name="Lutzoni F."/>
            <person name="Magnuson J."/>
            <person name="Mondo S."/>
            <person name="Nolan M."/>
            <person name="Ohm R."/>
            <person name="Pangilinan J."/>
            <person name="Park H.-J."/>
            <person name="Ramirez L."/>
            <person name="Alfaro M."/>
            <person name="Sun H."/>
            <person name="Tritt A."/>
            <person name="Yoshinaga Y."/>
            <person name="Zwiers L.-H."/>
            <person name="Turgeon B."/>
            <person name="Goodwin S."/>
            <person name="Spatafora J."/>
            <person name="Crous P."/>
            <person name="Grigoriev I."/>
        </authorList>
    </citation>
    <scope>NUCLEOTIDE SEQUENCE</scope>
    <source>
        <strain evidence="2">CBS 125425</strain>
    </source>
</reference>
<feature type="compositionally biased region" description="Basic and acidic residues" evidence="1">
    <location>
        <begin position="371"/>
        <end position="417"/>
    </location>
</feature>
<name>A0A9P4RA64_9PLEO</name>
<feature type="compositionally biased region" description="Pro residues" evidence="1">
    <location>
        <begin position="267"/>
        <end position="280"/>
    </location>
</feature>
<feature type="region of interest" description="Disordered" evidence="1">
    <location>
        <begin position="1"/>
        <end position="85"/>
    </location>
</feature>
<evidence type="ECO:0000313" key="3">
    <source>
        <dbReference type="Proteomes" id="UP000799444"/>
    </source>
</evidence>
<proteinExistence type="predicted"/>